<evidence type="ECO:0000313" key="9">
    <source>
        <dbReference type="Proteomes" id="UP000001213"/>
    </source>
</evidence>
<evidence type="ECO:0000313" key="8">
    <source>
        <dbReference type="EMBL" id="ADG77807.1"/>
    </source>
</evidence>
<reference evidence="9" key="1">
    <citation type="submission" date="2010-03" db="EMBL/GenBank/DDBJ databases">
        <title>The complete chromosome of Tsukamurella paurometabola DSM 20162.</title>
        <authorList>
            <consortium name="US DOE Joint Genome Institute (JGI-PGF)"/>
            <person name="Lucas S."/>
            <person name="Copeland A."/>
            <person name="Lapidus A."/>
            <person name="Glavina del Rio T."/>
            <person name="Dalin E."/>
            <person name="Tice H."/>
            <person name="Bruce D."/>
            <person name="Goodwin L."/>
            <person name="Pitluck S."/>
            <person name="Kyrpides N."/>
            <person name="Mavromatis K."/>
            <person name="Ivanova N."/>
            <person name="Mikhailova N."/>
            <person name="Munk A.C."/>
            <person name="Brettin T."/>
            <person name="Detter J.C."/>
            <person name="Tapia R."/>
            <person name="Han C."/>
            <person name="Larimer F."/>
            <person name="Land M."/>
            <person name="Hauser L."/>
            <person name="Markowitz V."/>
            <person name="Cheng J.-F."/>
            <person name="Hugenholtz P."/>
            <person name="Woyke T."/>
            <person name="Wu D."/>
            <person name="Jando M."/>
            <person name="Brambilla E."/>
            <person name="Klenk H.-P."/>
            <person name="Eisen J.A."/>
        </authorList>
    </citation>
    <scope>NUCLEOTIDE SEQUENCE [LARGE SCALE GENOMIC DNA]</scope>
    <source>
        <strain evidence="9">ATCC 8368 / DSM 20162 / CCUG 35730 / CIP 100753 / JCM 10117 / KCTC 9821 / NBRC 16120 / NCIMB 702349 / NCTC 13040</strain>
    </source>
</reference>
<evidence type="ECO:0000256" key="3">
    <source>
        <dbReference type="ARBA" id="ARBA00022723"/>
    </source>
</evidence>
<reference evidence="8 9" key="2">
    <citation type="journal article" date="2011" name="Stand. Genomic Sci.">
        <title>Complete genome sequence of Tsukamurella paurometabola type strain (no. 33).</title>
        <authorList>
            <person name="Munk A.C."/>
            <person name="Lapidus A."/>
            <person name="Lucas S."/>
            <person name="Nolan M."/>
            <person name="Tice H."/>
            <person name="Cheng J.F."/>
            <person name="Del Rio T.G."/>
            <person name="Goodwin L."/>
            <person name="Pitluck S."/>
            <person name="Liolios K."/>
            <person name="Huntemann M."/>
            <person name="Ivanova N."/>
            <person name="Mavromatis K."/>
            <person name="Mikhailova N."/>
            <person name="Pati A."/>
            <person name="Chen A."/>
            <person name="Palaniappan K."/>
            <person name="Tapia R."/>
            <person name="Han C."/>
            <person name="Land M."/>
            <person name="Hauser L."/>
            <person name="Chang Y.J."/>
            <person name="Jeffries C.D."/>
            <person name="Brettin T."/>
            <person name="Yasawong M."/>
            <person name="Brambilla E.M."/>
            <person name="Rohde M."/>
            <person name="Sikorski J."/>
            <person name="Goker M."/>
            <person name="Detter J.C."/>
            <person name="Woyke T."/>
            <person name="Bristow J."/>
            <person name="Eisen J.A."/>
            <person name="Markowitz V."/>
            <person name="Hugenholtz P."/>
            <person name="Kyrpides N.C."/>
            <person name="Klenk H.P."/>
        </authorList>
    </citation>
    <scope>NUCLEOTIDE SEQUENCE [LARGE SCALE GENOMIC DNA]</scope>
    <source>
        <strain evidence="9">ATCC 8368 / DSM 20162 / CCUG 35730 / CIP 100753 / JCM 10117 / KCTC 9821 / NBRC 16120 / NCIMB 702349 / NCTC 13040</strain>
    </source>
</reference>
<dbReference type="STRING" id="521096.Tpau_1176"/>
<dbReference type="Gene3D" id="3.40.50.280">
    <property type="entry name" value="Cobalamin-binding domain"/>
    <property type="match status" value="1"/>
</dbReference>
<dbReference type="Proteomes" id="UP000001213">
    <property type="component" value="Chromosome"/>
</dbReference>
<accession>D5UW00</accession>
<evidence type="ECO:0000256" key="4">
    <source>
        <dbReference type="ARBA" id="ARBA00023004"/>
    </source>
</evidence>
<dbReference type="InterPro" id="IPR051198">
    <property type="entry name" value="BchE-like"/>
</dbReference>
<dbReference type="GO" id="GO:0005829">
    <property type="term" value="C:cytosol"/>
    <property type="evidence" value="ECO:0007669"/>
    <property type="project" value="TreeGrafter"/>
</dbReference>
<dbReference type="PROSITE" id="PS51332">
    <property type="entry name" value="B12_BINDING"/>
    <property type="match status" value="1"/>
</dbReference>
<evidence type="ECO:0000259" key="6">
    <source>
        <dbReference type="PROSITE" id="PS51332"/>
    </source>
</evidence>
<dbReference type="SFLD" id="SFLDS00029">
    <property type="entry name" value="Radical_SAM"/>
    <property type="match status" value="1"/>
</dbReference>
<dbReference type="SFLD" id="SFLDG01082">
    <property type="entry name" value="B12-binding_domain_containing"/>
    <property type="match status" value="1"/>
</dbReference>
<dbReference type="eggNOG" id="COG1032">
    <property type="taxonomic scope" value="Bacteria"/>
</dbReference>
<dbReference type="SUPFAM" id="SSF102114">
    <property type="entry name" value="Radical SAM enzymes"/>
    <property type="match status" value="1"/>
</dbReference>
<sequence>MDQKLVIVVSPPNSNTVLDGAACTVTSPIEHTDWSDFPNLGALTLASAIEEVPGVEAVYLDGTVVDWSVIADFVVDHADRTLALCVSALTATYEAGLCLARKVKSANSDVVTIFGNDYLTALPRECMDAQTDVIDFAFFGNEVIGAFTEFICALSSGTSIEPERFPSLIYRDSAEVVSINKARPEGIYTDINFDLVDRHFDHTSLYADNFERRVVPTFERLTGRRVRSGTPVEFARGCIKFARNDACSFCSIQYGGLWRNSVESAAEAWKTVEHADEHGYDYLYLTADELPLTFGRLLGDMANEPPLWWRHRDEGDRPVMVGYARADGLSNERNAANLRALNVRQLMVGLDAGTALSLQAMRKPLAPPSDRTSCYRAEEMFKHNERAMRTAKNNDLVLKVGFVVGHIGMDSSMLRENVDSMKALLESGADSIASLDVEVLSPEPGSRDYQYLINPDLAFAAAEEIGMVLPDRGAHKRVAMKWRGHDTIDREAAMSDYIDAVMPGLAMDDLAAARREVRNHAELLGITTGG</sequence>
<dbReference type="SMART" id="SM00729">
    <property type="entry name" value="Elp3"/>
    <property type="match status" value="1"/>
</dbReference>
<gene>
    <name evidence="8" type="ordered locus">Tpau_1176</name>
</gene>
<dbReference type="GO" id="GO:0003824">
    <property type="term" value="F:catalytic activity"/>
    <property type="evidence" value="ECO:0007669"/>
    <property type="project" value="InterPro"/>
</dbReference>
<keyword evidence="2" id="KW-0949">S-adenosyl-L-methionine</keyword>
<dbReference type="GO" id="GO:0046872">
    <property type="term" value="F:metal ion binding"/>
    <property type="evidence" value="ECO:0007669"/>
    <property type="project" value="UniProtKB-KW"/>
</dbReference>
<proteinExistence type="predicted"/>
<dbReference type="InterPro" id="IPR007197">
    <property type="entry name" value="rSAM"/>
</dbReference>
<evidence type="ECO:0000256" key="2">
    <source>
        <dbReference type="ARBA" id="ARBA00022691"/>
    </source>
</evidence>
<dbReference type="PANTHER" id="PTHR43409:SF7">
    <property type="entry name" value="BLL1977 PROTEIN"/>
    <property type="match status" value="1"/>
</dbReference>
<dbReference type="PROSITE" id="PS51918">
    <property type="entry name" value="RADICAL_SAM"/>
    <property type="match status" value="1"/>
</dbReference>
<dbReference type="GO" id="GO:0051536">
    <property type="term" value="F:iron-sulfur cluster binding"/>
    <property type="evidence" value="ECO:0007669"/>
    <property type="project" value="UniProtKB-KW"/>
</dbReference>
<comment type="cofactor">
    <cofactor evidence="1">
        <name>[4Fe-4S] cluster</name>
        <dbReference type="ChEBI" id="CHEBI:49883"/>
    </cofactor>
</comment>
<keyword evidence="3" id="KW-0479">Metal-binding</keyword>
<dbReference type="GO" id="GO:0031419">
    <property type="term" value="F:cobalamin binding"/>
    <property type="evidence" value="ECO:0007669"/>
    <property type="project" value="InterPro"/>
</dbReference>
<name>D5UW00_TSUPD</name>
<dbReference type="InterPro" id="IPR006638">
    <property type="entry name" value="Elp3/MiaA/NifB-like_rSAM"/>
</dbReference>
<evidence type="ECO:0000256" key="1">
    <source>
        <dbReference type="ARBA" id="ARBA00001966"/>
    </source>
</evidence>
<dbReference type="KEGG" id="tpr:Tpau_1176"/>
<keyword evidence="5" id="KW-0411">Iron-sulfur</keyword>
<keyword evidence="9" id="KW-1185">Reference proteome</keyword>
<dbReference type="EMBL" id="CP001966">
    <property type="protein sequence ID" value="ADG77807.1"/>
    <property type="molecule type" value="Genomic_DNA"/>
</dbReference>
<evidence type="ECO:0000256" key="5">
    <source>
        <dbReference type="ARBA" id="ARBA00023014"/>
    </source>
</evidence>
<dbReference type="InterPro" id="IPR006158">
    <property type="entry name" value="Cobalamin-bd"/>
</dbReference>
<dbReference type="InterPro" id="IPR058240">
    <property type="entry name" value="rSAM_sf"/>
</dbReference>
<keyword evidence="4" id="KW-0408">Iron</keyword>
<dbReference type="HOGENOM" id="CLU_506876_0_0_11"/>
<protein>
    <submittedName>
        <fullName evidence="8">Elongator protein 3/MiaB/NifB</fullName>
    </submittedName>
</protein>
<dbReference type="AlphaFoldDB" id="D5UW00"/>
<feature type="domain" description="B12-binding" evidence="6">
    <location>
        <begin position="25"/>
        <end position="161"/>
    </location>
</feature>
<organism evidence="8 9">
    <name type="scientific">Tsukamurella paurometabola (strain ATCC 8368 / DSM 20162 / CCUG 35730 / CIP 100753 / JCM 10117 / KCTC 9821 / NBRC 16120 / NCIMB 702349 / NCTC 13040)</name>
    <name type="common">Corynebacterium paurometabolum</name>
    <dbReference type="NCBI Taxonomy" id="521096"/>
    <lineage>
        <taxon>Bacteria</taxon>
        <taxon>Bacillati</taxon>
        <taxon>Actinomycetota</taxon>
        <taxon>Actinomycetes</taxon>
        <taxon>Mycobacteriales</taxon>
        <taxon>Tsukamurellaceae</taxon>
        <taxon>Tsukamurella</taxon>
    </lineage>
</organism>
<evidence type="ECO:0000259" key="7">
    <source>
        <dbReference type="PROSITE" id="PS51918"/>
    </source>
</evidence>
<dbReference type="PANTHER" id="PTHR43409">
    <property type="entry name" value="ANAEROBIC MAGNESIUM-PROTOPORPHYRIN IX MONOMETHYL ESTER CYCLASE-RELATED"/>
    <property type="match status" value="1"/>
</dbReference>
<dbReference type="RefSeq" id="WP_013125845.1">
    <property type="nucleotide sequence ID" value="NC_014158.1"/>
</dbReference>
<feature type="domain" description="Radical SAM core" evidence="7">
    <location>
        <begin position="224"/>
        <end position="486"/>
    </location>
</feature>